<gene>
    <name evidence="1" type="ORF">QLQ12_41710</name>
</gene>
<name>A0ABT6WZE0_9ACTN</name>
<keyword evidence="2" id="KW-1185">Reference proteome</keyword>
<dbReference type="Proteomes" id="UP001241758">
    <property type="component" value="Unassembled WGS sequence"/>
</dbReference>
<dbReference type="InterPro" id="IPR043519">
    <property type="entry name" value="NT_sf"/>
</dbReference>
<dbReference type="RefSeq" id="WP_282766587.1">
    <property type="nucleotide sequence ID" value="NZ_JASCTH010000040.1"/>
</dbReference>
<protein>
    <submittedName>
        <fullName evidence="1">Nucleotidyltransferase domain-containing protein</fullName>
        <ecNumber evidence="1">2.7.7.-</ecNumber>
    </submittedName>
</protein>
<keyword evidence="1" id="KW-0808">Transferase</keyword>
<dbReference type="SUPFAM" id="SSF81301">
    <property type="entry name" value="Nucleotidyltransferase"/>
    <property type="match status" value="1"/>
</dbReference>
<comment type="caution">
    <text evidence="1">The sequence shown here is derived from an EMBL/GenBank/DDBJ whole genome shotgun (WGS) entry which is preliminary data.</text>
</comment>
<evidence type="ECO:0000313" key="1">
    <source>
        <dbReference type="EMBL" id="MDI6105121.1"/>
    </source>
</evidence>
<evidence type="ECO:0000313" key="2">
    <source>
        <dbReference type="Proteomes" id="UP001241758"/>
    </source>
</evidence>
<organism evidence="1 2">
    <name type="scientific">Actinoplanes sandaracinus</name>
    <dbReference type="NCBI Taxonomy" id="3045177"/>
    <lineage>
        <taxon>Bacteria</taxon>
        <taxon>Bacillati</taxon>
        <taxon>Actinomycetota</taxon>
        <taxon>Actinomycetes</taxon>
        <taxon>Micromonosporales</taxon>
        <taxon>Micromonosporaceae</taxon>
        <taxon>Actinoplanes</taxon>
    </lineage>
</organism>
<dbReference type="CDD" id="cd05403">
    <property type="entry name" value="NT_KNTase_like"/>
    <property type="match status" value="1"/>
</dbReference>
<dbReference type="Gene3D" id="3.30.460.10">
    <property type="entry name" value="Beta Polymerase, domain 2"/>
    <property type="match status" value="1"/>
</dbReference>
<dbReference type="GO" id="GO:0016779">
    <property type="term" value="F:nucleotidyltransferase activity"/>
    <property type="evidence" value="ECO:0007669"/>
    <property type="project" value="UniProtKB-KW"/>
</dbReference>
<reference evidence="1 2" key="1">
    <citation type="submission" date="2023-05" db="EMBL/GenBank/DDBJ databases">
        <title>Actinoplanes sp. NEAU-A12 genome sequencing.</title>
        <authorList>
            <person name="Wang Z.-S."/>
        </authorList>
    </citation>
    <scope>NUCLEOTIDE SEQUENCE [LARGE SCALE GENOMIC DNA]</scope>
    <source>
        <strain evidence="1 2">NEAU-A12</strain>
    </source>
</reference>
<proteinExistence type="predicted"/>
<dbReference type="EC" id="2.7.7.-" evidence="1"/>
<dbReference type="EMBL" id="JASCTH010000040">
    <property type="protein sequence ID" value="MDI6105121.1"/>
    <property type="molecule type" value="Genomic_DNA"/>
</dbReference>
<keyword evidence="1" id="KW-0548">Nucleotidyltransferase</keyword>
<accession>A0ABT6WZE0</accession>
<sequence>MRRQEAQDLVAAMPPAREGWLGQTVAGLRAEAVWLAGSLGRGEGDSWSDVDLLVVAGDLPLGDAILTLEVPRNGPAGGRYVGAMYDIGPLPLWVDWYSWPASLPAPRDARLLSGHGNTGCRTLFESLDHHGRGPGTATDPATFALAMLPLTAKFIARGEHSAAAGMAAMLGITDQAPLVDGLRDLLAATPGNAVVRTRIARVLDVVAALT</sequence>